<evidence type="ECO:0000256" key="1">
    <source>
        <dbReference type="SAM" id="Phobius"/>
    </source>
</evidence>
<dbReference type="SUPFAM" id="SSF82185">
    <property type="entry name" value="Histone H3 K4-specific methyltransferase SET7/9 N-terminal domain"/>
    <property type="match status" value="5"/>
</dbReference>
<dbReference type="PANTHER" id="PTHR33706">
    <property type="entry name" value="MORN VARIANT REPEAT PROTEIN"/>
    <property type="match status" value="1"/>
</dbReference>
<dbReference type="STRING" id="1796497.GCE9029_01442"/>
<dbReference type="Proteomes" id="UP000071641">
    <property type="component" value="Unassembled WGS sequence"/>
</dbReference>
<sequence>MERKEIIKWSLVGAISLSVVVGLSVYNQSTKYTYVPPHPEPDGPYVRYYWDEVIAEKGNYLNNEKDGEWEYYWNNGQLRMHGSYLNGERVGLWVEYLSPDSEAIYFVKQWYDDKSISEKKYCKSGSISSLKHFTKDEQLTGDYYEFYCVEGADFKQNTEMKVEEYQTQAIKVKASYVNGELDGEYLYFHSNGKLADKLYFDKGSKEGEWTSYDTEGRVIEKGSYQGNVKIGVWEAYEEGALVERADHLKEQRVKYSSFHMNGQPKERGQYYQDMKVGGWEYFDSHGRIEKKGTFENGMKQGAWLTFKEGIKHSTSNYQRDFRQGDYQKYYPSGKVFFHCTMKNDKCDGKFTIYHENGKVSEEGNYLSGYREGPVTFFYESGAVYIKANYSHNHFIDDFSSYYESGNLESSGKFVSQFGYVEDIYGISSEIAITGERYEGEWLYYYDNGNLRRKGSFEYGERTGLWYYYDLQGQQTELRLYETGLRFVRMKDELTTMPNHLPELDVANEDYYYPTN</sequence>
<keyword evidence="1" id="KW-0472">Membrane</keyword>
<feature type="transmembrane region" description="Helical" evidence="1">
    <location>
        <begin position="7"/>
        <end position="26"/>
    </location>
</feature>
<keyword evidence="1" id="KW-0812">Transmembrane</keyword>
<proteinExistence type="predicted"/>
<reference evidence="3" key="1">
    <citation type="submission" date="2016-02" db="EMBL/GenBank/DDBJ databases">
        <authorList>
            <person name="Rodrigo-Torres Lidia"/>
            <person name="Arahal R.David."/>
        </authorList>
    </citation>
    <scope>NUCLEOTIDE SEQUENCE [LARGE SCALE GENOMIC DNA]</scope>
    <source>
        <strain evidence="3">CECT 9029</strain>
    </source>
</reference>
<dbReference type="PANTHER" id="PTHR33706:SF1">
    <property type="entry name" value="TPR REPEAT PROTEIN"/>
    <property type="match status" value="1"/>
</dbReference>
<dbReference type="EMBL" id="FIZX01000001">
    <property type="protein sequence ID" value="CZF79406.1"/>
    <property type="molecule type" value="Genomic_DNA"/>
</dbReference>
<keyword evidence="1" id="KW-1133">Transmembrane helix</keyword>
<keyword evidence="3" id="KW-1185">Reference proteome</keyword>
<dbReference type="RefSeq" id="WP_062662132.1">
    <property type="nucleotide sequence ID" value="NZ_FIZX01000001.1"/>
</dbReference>
<gene>
    <name evidence="2" type="ORF">GCE9029_01442</name>
</gene>
<dbReference type="Gene3D" id="3.90.930.1">
    <property type="match status" value="2"/>
</dbReference>
<name>A0A128EZG8_9GAMM</name>
<protein>
    <submittedName>
        <fullName evidence="2">MORN repeat variant</fullName>
    </submittedName>
</protein>
<dbReference type="Pfam" id="PF07661">
    <property type="entry name" value="MORN_2"/>
    <property type="match status" value="7"/>
</dbReference>
<evidence type="ECO:0000313" key="2">
    <source>
        <dbReference type="EMBL" id="CZF79406.1"/>
    </source>
</evidence>
<dbReference type="AlphaFoldDB" id="A0A128EZG8"/>
<dbReference type="InterPro" id="IPR011652">
    <property type="entry name" value="MORN_2"/>
</dbReference>
<organism evidence="2 3">
    <name type="scientific">Grimontia celer</name>
    <dbReference type="NCBI Taxonomy" id="1796497"/>
    <lineage>
        <taxon>Bacteria</taxon>
        <taxon>Pseudomonadati</taxon>
        <taxon>Pseudomonadota</taxon>
        <taxon>Gammaproteobacteria</taxon>
        <taxon>Vibrionales</taxon>
        <taxon>Vibrionaceae</taxon>
        <taxon>Grimontia</taxon>
    </lineage>
</organism>
<evidence type="ECO:0000313" key="3">
    <source>
        <dbReference type="Proteomes" id="UP000071641"/>
    </source>
</evidence>
<dbReference type="OrthoDB" id="9808906at2"/>
<dbReference type="Gene3D" id="2.20.110.10">
    <property type="entry name" value="Histone H3 K4-specific methyltransferase SET7/9 N-terminal domain"/>
    <property type="match status" value="2"/>
</dbReference>
<accession>A0A128EZG8</accession>